<sequence length="105" mass="12744">MKKRNLDDYDLFVIRKKSTFLRKLMHFVLFSLLWIYVIFVLVTNLAFLLGYYSDDFVSFYLLLNLNYILYIKIIVAIIILIVLTSIYSIFRLKQLRRLNKHVDQK</sequence>
<dbReference type="AlphaFoldDB" id="A0A387AUF8"/>
<keyword evidence="1" id="KW-0472">Membrane</keyword>
<dbReference type="KEGG" id="abom:D7I45_05620"/>
<protein>
    <recommendedName>
        <fullName evidence="4">Biofilm polysaccharide intercellular adhesin synthesis protein IcaD</fullName>
    </recommendedName>
</protein>
<evidence type="ECO:0000313" key="2">
    <source>
        <dbReference type="EMBL" id="AYF92969.1"/>
    </source>
</evidence>
<gene>
    <name evidence="2" type="ORF">D7I45_05620</name>
</gene>
<feature type="transmembrane region" description="Helical" evidence="1">
    <location>
        <begin position="67"/>
        <end position="90"/>
    </location>
</feature>
<evidence type="ECO:0008006" key="4">
    <source>
        <dbReference type="Google" id="ProtNLM"/>
    </source>
</evidence>
<dbReference type="Proteomes" id="UP000272003">
    <property type="component" value="Chromosome"/>
</dbReference>
<accession>A0A387AUF8</accession>
<dbReference type="EMBL" id="CP032626">
    <property type="protein sequence ID" value="AYF92969.1"/>
    <property type="molecule type" value="Genomic_DNA"/>
</dbReference>
<organism evidence="2 3">
    <name type="scientific">Apilactobacillus bombintestini</name>
    <dbReference type="NCBI Taxonomy" id="2419772"/>
    <lineage>
        <taxon>Bacteria</taxon>
        <taxon>Bacillati</taxon>
        <taxon>Bacillota</taxon>
        <taxon>Bacilli</taxon>
        <taxon>Lactobacillales</taxon>
        <taxon>Lactobacillaceae</taxon>
        <taxon>Apilactobacillus</taxon>
    </lineage>
</organism>
<reference evidence="2 3" key="1">
    <citation type="submission" date="2018-09" db="EMBL/GenBank/DDBJ databases">
        <title>Genome sequencing of strain BHWM-4.</title>
        <authorList>
            <person name="Heo J."/>
            <person name="Kim S.-J."/>
            <person name="Kwon S.-W."/>
        </authorList>
    </citation>
    <scope>NUCLEOTIDE SEQUENCE [LARGE SCALE GENOMIC DNA]</scope>
    <source>
        <strain evidence="2 3">BHWM-4</strain>
    </source>
</reference>
<evidence type="ECO:0000313" key="3">
    <source>
        <dbReference type="Proteomes" id="UP000272003"/>
    </source>
</evidence>
<proteinExistence type="predicted"/>
<keyword evidence="1" id="KW-1133">Transmembrane helix</keyword>
<dbReference type="OrthoDB" id="2324746at2"/>
<keyword evidence="3" id="KW-1185">Reference proteome</keyword>
<dbReference type="RefSeq" id="WP_120784733.1">
    <property type="nucleotide sequence ID" value="NZ_CP032626.1"/>
</dbReference>
<keyword evidence="1" id="KW-0812">Transmembrane</keyword>
<name>A0A387AUF8_9LACO</name>
<evidence type="ECO:0000256" key="1">
    <source>
        <dbReference type="SAM" id="Phobius"/>
    </source>
</evidence>
<feature type="transmembrane region" description="Helical" evidence="1">
    <location>
        <begin position="24"/>
        <end position="47"/>
    </location>
</feature>